<evidence type="ECO:0000313" key="2">
    <source>
        <dbReference type="Proteomes" id="UP000028701"/>
    </source>
</evidence>
<dbReference type="EMBL" id="BBJU01000035">
    <property type="protein sequence ID" value="GAK73329.1"/>
    <property type="molecule type" value="Genomic_DNA"/>
</dbReference>
<reference evidence="1 2" key="1">
    <citation type="submission" date="2014-08" db="EMBL/GenBank/DDBJ databases">
        <title>Whole genome shotgun sequence of Rhizobium rubi NBRC 13261.</title>
        <authorList>
            <person name="Katano-Makiyama Y."/>
            <person name="Hosoyama A."/>
            <person name="Hashimoto M."/>
            <person name="Hosoyama Y."/>
            <person name="Noguchi M."/>
            <person name="Tsuchikane K."/>
            <person name="Uohara A."/>
            <person name="Ohji S."/>
            <person name="Ichikawa N."/>
            <person name="Kimura A."/>
            <person name="Yamazoe A."/>
            <person name="Fujita N."/>
        </authorList>
    </citation>
    <scope>NUCLEOTIDE SEQUENCE [LARGE SCALE GENOMIC DNA]</scope>
    <source>
        <strain evidence="1 2">NBRC 13261</strain>
    </source>
</reference>
<dbReference type="Proteomes" id="UP000028701">
    <property type="component" value="Unassembled WGS sequence"/>
</dbReference>
<evidence type="ECO:0000313" key="1">
    <source>
        <dbReference type="EMBL" id="GAK73329.1"/>
    </source>
</evidence>
<proteinExistence type="predicted"/>
<organism evidence="1 2">
    <name type="scientific">Agrobacterium rubi TR3 = NBRC 13261</name>
    <dbReference type="NCBI Taxonomy" id="1368415"/>
    <lineage>
        <taxon>Bacteria</taxon>
        <taxon>Pseudomonadati</taxon>
        <taxon>Pseudomonadota</taxon>
        <taxon>Alphaproteobacteria</taxon>
        <taxon>Hyphomicrobiales</taxon>
        <taxon>Rhizobiaceae</taxon>
        <taxon>Rhizobium/Agrobacterium group</taxon>
        <taxon>Agrobacterium</taxon>
    </lineage>
</organism>
<name>A0A081D333_9HYPH</name>
<comment type="caution">
    <text evidence="1">The sequence shown here is derived from an EMBL/GenBank/DDBJ whole genome shotgun (WGS) entry which is preliminary data.</text>
</comment>
<accession>A0A081D333</accession>
<protein>
    <recommendedName>
        <fullName evidence="3">N-acetyltransferase domain-containing protein</fullName>
    </recommendedName>
</protein>
<sequence length="175" mass="19862">MYKLSDVPSDQIRQYCFDLNKELLPPLTVMVQDLQCFKNHTVSLEVPNRAIVDKASDWSLEWNYYFNDEWRKEPCRFGVAFMDGANLCGLLLGRFDPRQSALRVFMLEGNPSSAHAFKGFILEIADMALQAASVQAGVSSIRIEQPTLETINLYERVGYSFIGGHPGYCLKVLSR</sequence>
<dbReference type="AlphaFoldDB" id="A0A081D333"/>
<evidence type="ECO:0008006" key="3">
    <source>
        <dbReference type="Google" id="ProtNLM"/>
    </source>
</evidence>
<gene>
    <name evidence="1" type="ORF">RRU01S_35_00380</name>
</gene>